<evidence type="ECO:0000259" key="4">
    <source>
        <dbReference type="Pfam" id="PF13906"/>
    </source>
</evidence>
<evidence type="ECO:0000313" key="5">
    <source>
        <dbReference type="EMBL" id="KAF7151779.1"/>
    </source>
</evidence>
<evidence type="ECO:0000256" key="2">
    <source>
        <dbReference type="SAM" id="Phobius"/>
    </source>
</evidence>
<dbReference type="Gene3D" id="1.20.1740.10">
    <property type="entry name" value="Amino acid/polyamine transporter I"/>
    <property type="match status" value="1"/>
</dbReference>
<dbReference type="PANTHER" id="PTHR43243:SF22">
    <property type="entry name" value="CATIONIC AMINO ACID TRANSPORTER 5"/>
    <property type="match status" value="1"/>
</dbReference>
<name>A0A834HIW0_RHOSS</name>
<comment type="similarity">
    <text evidence="1">Belongs to the amino acid-polyamine-organocation (APC) superfamily. Cationic amino acid transporter (CAT) (TC 2.A.3.3) family.</text>
</comment>
<dbReference type="Proteomes" id="UP000626092">
    <property type="component" value="Unassembled WGS sequence"/>
</dbReference>
<feature type="chain" id="PRO_5032482606" description="Cationic amino acid transporter C-terminal domain-containing protein" evidence="3">
    <location>
        <begin position="17"/>
        <end position="289"/>
    </location>
</feature>
<dbReference type="GO" id="GO:0005886">
    <property type="term" value="C:plasma membrane"/>
    <property type="evidence" value="ECO:0007669"/>
    <property type="project" value="TreeGrafter"/>
</dbReference>
<keyword evidence="2" id="KW-0812">Transmembrane</keyword>
<dbReference type="EMBL" id="WJXA01000002">
    <property type="protein sequence ID" value="KAF7151779.1"/>
    <property type="molecule type" value="Genomic_DNA"/>
</dbReference>
<organism evidence="5 6">
    <name type="scientific">Rhododendron simsii</name>
    <name type="common">Sims's rhododendron</name>
    <dbReference type="NCBI Taxonomy" id="118357"/>
    <lineage>
        <taxon>Eukaryota</taxon>
        <taxon>Viridiplantae</taxon>
        <taxon>Streptophyta</taxon>
        <taxon>Embryophyta</taxon>
        <taxon>Tracheophyta</taxon>
        <taxon>Spermatophyta</taxon>
        <taxon>Magnoliopsida</taxon>
        <taxon>eudicotyledons</taxon>
        <taxon>Gunneridae</taxon>
        <taxon>Pentapetalae</taxon>
        <taxon>asterids</taxon>
        <taxon>Ericales</taxon>
        <taxon>Ericaceae</taxon>
        <taxon>Ericoideae</taxon>
        <taxon>Rhodoreae</taxon>
        <taxon>Rhododendron</taxon>
    </lineage>
</organism>
<evidence type="ECO:0000313" key="6">
    <source>
        <dbReference type="Proteomes" id="UP000626092"/>
    </source>
</evidence>
<reference evidence="5" key="1">
    <citation type="submission" date="2019-11" db="EMBL/GenBank/DDBJ databases">
        <authorList>
            <person name="Liu Y."/>
            <person name="Hou J."/>
            <person name="Li T.-Q."/>
            <person name="Guan C.-H."/>
            <person name="Wu X."/>
            <person name="Wu H.-Z."/>
            <person name="Ling F."/>
            <person name="Zhang R."/>
            <person name="Shi X.-G."/>
            <person name="Ren J.-P."/>
            <person name="Chen E.-F."/>
            <person name="Sun J.-M."/>
        </authorList>
    </citation>
    <scope>NUCLEOTIDE SEQUENCE</scope>
    <source>
        <strain evidence="5">Adult_tree_wgs_1</strain>
        <tissue evidence="5">Leaves</tissue>
    </source>
</reference>
<feature type="transmembrane region" description="Helical" evidence="2">
    <location>
        <begin position="208"/>
        <end position="227"/>
    </location>
</feature>
<dbReference type="GO" id="GO:0005313">
    <property type="term" value="F:L-glutamate transmembrane transporter activity"/>
    <property type="evidence" value="ECO:0007669"/>
    <property type="project" value="TreeGrafter"/>
</dbReference>
<protein>
    <recommendedName>
        <fullName evidence="4">Cationic amino acid transporter C-terminal domain-containing protein</fullName>
    </recommendedName>
</protein>
<keyword evidence="3" id="KW-0732">Signal</keyword>
<feature type="transmembrane region" description="Helical" evidence="2">
    <location>
        <begin position="115"/>
        <end position="136"/>
    </location>
</feature>
<comment type="caution">
    <text evidence="5">The sequence shown here is derived from an EMBL/GenBank/DDBJ whole genome shotgun (WGS) entry which is preliminary data.</text>
</comment>
<keyword evidence="2" id="KW-0472">Membrane</keyword>
<feature type="domain" description="Cationic amino acid transporter C-terminal" evidence="4">
    <location>
        <begin position="208"/>
        <end position="257"/>
    </location>
</feature>
<feature type="signal peptide" evidence="3">
    <location>
        <begin position="1"/>
        <end position="16"/>
    </location>
</feature>
<evidence type="ECO:0000256" key="3">
    <source>
        <dbReference type="SAM" id="SignalP"/>
    </source>
</evidence>
<dbReference type="AlphaFoldDB" id="A0A834HIW0"/>
<accession>A0A834HIW0</accession>
<sequence length="289" mass="31897">MSVITVIYCLMALSLSMMQKFTDIDPNAAYSVAFESVGMNWAKYLVAFGALKGMTTVLLVAALAQARYAMHIARAHMIPPWFALVHPKTGTPIYATLMMTTGSAVIAFFSSLDVLAGLLAVSSCFLSTLLPVALLVRRYYVTGITPRANVLKFVALLLLILLSSAATSAYWAPTSTCWIGYTITLPLWFLGTLGMSVLLPLQRTPRVWGVPLVPWFPSLAIVTNLFLMRSLDASAFIRFGICTVVIMVYYFFFGLHATYDMAHEPNKPESMKIADTDSETPFQFQNLEI</sequence>
<proteinExistence type="inferred from homology"/>
<dbReference type="Pfam" id="PF13906">
    <property type="entry name" value="AA_permease_C"/>
    <property type="match status" value="1"/>
</dbReference>
<keyword evidence="2" id="KW-1133">Transmembrane helix</keyword>
<feature type="transmembrane region" description="Helical" evidence="2">
    <location>
        <begin position="233"/>
        <end position="253"/>
    </location>
</feature>
<feature type="transmembrane region" description="Helical" evidence="2">
    <location>
        <begin position="178"/>
        <end position="201"/>
    </location>
</feature>
<dbReference type="PANTHER" id="PTHR43243">
    <property type="entry name" value="INNER MEMBRANE TRANSPORTER YGJI-RELATED"/>
    <property type="match status" value="1"/>
</dbReference>
<feature type="transmembrane region" description="Helical" evidence="2">
    <location>
        <begin position="148"/>
        <end position="172"/>
    </location>
</feature>
<dbReference type="InterPro" id="IPR029485">
    <property type="entry name" value="CAT_C"/>
</dbReference>
<evidence type="ECO:0000256" key="1">
    <source>
        <dbReference type="ARBA" id="ARBA00008572"/>
    </source>
</evidence>
<dbReference type="OrthoDB" id="3900342at2759"/>
<dbReference type="GO" id="GO:0015189">
    <property type="term" value="F:L-lysine transmembrane transporter activity"/>
    <property type="evidence" value="ECO:0007669"/>
    <property type="project" value="TreeGrafter"/>
</dbReference>
<keyword evidence="6" id="KW-1185">Reference proteome</keyword>
<feature type="transmembrane region" description="Helical" evidence="2">
    <location>
        <begin position="42"/>
        <end position="70"/>
    </location>
</feature>
<gene>
    <name evidence="5" type="ORF">RHSIM_Rhsim02G0170100</name>
</gene>